<keyword evidence="2 7" id="KW-0808">Transferase</keyword>
<dbReference type="RefSeq" id="WP_171413555.1">
    <property type="nucleotide sequence ID" value="NZ_JABFJW010000058.1"/>
</dbReference>
<accession>A0A7Y4NCK1</accession>
<dbReference type="InterPro" id="IPR032828">
    <property type="entry name" value="PolyA_RNA-bd"/>
</dbReference>
<dbReference type="HAMAP" id="MF_00957">
    <property type="entry name" value="PolyA_pol"/>
    <property type="match status" value="1"/>
</dbReference>
<sequence>MSSPLDLTGHEERPERPEAQAPADSAERPSEHETPSRASEAPAEPPDSADAGEDDGFDDDDDGEDAGPEVSDEIRAATEALKAAEAEDAQAAAEAGDEAEEPEAVILEPEPEPAANEPELQAPTTTRTGEPAEIDPDEMDPDALKVVLRLHQHGHQAYLVGGCVRDLLLGKKPKDFDVATSAHPGEVRAIFRNCRLIGRRFRLAHVYFKGGKIVEVSTFRANPTELEPAAGAPGAAGSAGSDDGQSGEDLLITHDNVFGTAQQDARRRDFTINGLFYDAAEGRVIDYVRGRRDLDERFIRTIGDPEIRMREDPVRILRAVRFAAKLDLDIESRTYAAMEGAVEDLPRCAPARLLEETFRLIRGGVSAPALKLLAALDALKILLPPVDAYLREHGKEGEKTFYAFAQALDKRVSAGEVLDDAILLATLLVPISRAQPPPDDSQDEGRASVSRVIEDLLAGFVESARLPRRIAERCRMLLLMQRTLSGERRRKTGAFRRHPLFNEALAVFTMTVEATGEGREALEAWQAGEVPPPRAGANGGGDAEGPRRKRRRRRRRRGNGSGEGGGSGASSGSDAGEG</sequence>
<dbReference type="EMBL" id="JABFJW010000058">
    <property type="protein sequence ID" value="NOK09357.1"/>
    <property type="molecule type" value="Genomic_DNA"/>
</dbReference>
<feature type="compositionally biased region" description="Acidic residues" evidence="9">
    <location>
        <begin position="50"/>
        <end position="71"/>
    </location>
</feature>
<dbReference type="SUPFAM" id="SSF81301">
    <property type="entry name" value="Nucleotidyltransferase"/>
    <property type="match status" value="1"/>
</dbReference>
<keyword evidence="1 7" id="KW-0507">mRNA processing</keyword>
<protein>
    <recommendedName>
        <fullName evidence="7">Poly(A) polymerase I</fullName>
        <shortName evidence="7">PAP I</shortName>
        <ecNumber evidence="7">2.7.7.19</ecNumber>
    </recommendedName>
</protein>
<feature type="compositionally biased region" description="Low complexity" evidence="9">
    <location>
        <begin position="77"/>
        <end position="94"/>
    </location>
</feature>
<organism evidence="13 14">
    <name type="scientific">Corallococcus exercitus</name>
    <dbReference type="NCBI Taxonomy" id="2316736"/>
    <lineage>
        <taxon>Bacteria</taxon>
        <taxon>Pseudomonadati</taxon>
        <taxon>Myxococcota</taxon>
        <taxon>Myxococcia</taxon>
        <taxon>Myxococcales</taxon>
        <taxon>Cystobacterineae</taxon>
        <taxon>Myxococcaceae</taxon>
        <taxon>Corallococcus</taxon>
    </lineage>
</organism>
<dbReference type="GO" id="GO:0005524">
    <property type="term" value="F:ATP binding"/>
    <property type="evidence" value="ECO:0007669"/>
    <property type="project" value="UniProtKB-UniRule"/>
</dbReference>
<feature type="compositionally biased region" description="Low complexity" evidence="9">
    <location>
        <begin position="38"/>
        <end position="49"/>
    </location>
</feature>
<feature type="active site" evidence="7">
    <location>
        <position position="269"/>
    </location>
</feature>
<dbReference type="EC" id="2.7.7.19" evidence="7"/>
<evidence type="ECO:0000259" key="11">
    <source>
        <dbReference type="Pfam" id="PF12626"/>
    </source>
</evidence>
<feature type="domain" description="Poly A polymerase head" evidence="10">
    <location>
        <begin position="157"/>
        <end position="300"/>
    </location>
</feature>
<feature type="compositionally biased region" description="Gly residues" evidence="9">
    <location>
        <begin position="559"/>
        <end position="569"/>
    </location>
</feature>
<dbReference type="SUPFAM" id="SSF81891">
    <property type="entry name" value="Poly A polymerase C-terminal region-like"/>
    <property type="match status" value="1"/>
</dbReference>
<dbReference type="PANTHER" id="PTHR43051:SF1">
    <property type="entry name" value="POLYNUCLEOTIDE ADENYLYLTRANSFERASE FAMILY PROTEIN"/>
    <property type="match status" value="1"/>
</dbReference>
<name>A0A7Y4NCK1_9BACT</name>
<feature type="compositionally biased region" description="Basic and acidic residues" evidence="9">
    <location>
        <begin position="8"/>
        <end position="18"/>
    </location>
</feature>
<feature type="compositionally biased region" description="Basic residues" evidence="9">
    <location>
        <begin position="547"/>
        <end position="558"/>
    </location>
</feature>
<feature type="domain" description="Polymerase A arginine-rich C-terminal" evidence="11">
    <location>
        <begin position="449"/>
        <end position="556"/>
    </location>
</feature>
<dbReference type="Pfam" id="PF01743">
    <property type="entry name" value="PolyA_pol"/>
    <property type="match status" value="1"/>
</dbReference>
<feature type="compositionally biased region" description="Low complexity" evidence="9">
    <location>
        <begin position="228"/>
        <end position="244"/>
    </location>
</feature>
<dbReference type="Proteomes" id="UP000528460">
    <property type="component" value="Unassembled WGS sequence"/>
</dbReference>
<dbReference type="Gene3D" id="1.10.3090.10">
    <property type="entry name" value="cca-adding enzyme, domain 2"/>
    <property type="match status" value="1"/>
</dbReference>
<feature type="active site" evidence="7">
    <location>
        <position position="175"/>
    </location>
</feature>
<keyword evidence="6 7" id="KW-0804">Transcription</keyword>
<keyword evidence="3 7" id="KW-0547">Nucleotide-binding</keyword>
<dbReference type="CDD" id="cd05398">
    <property type="entry name" value="NT_ClassII-CCAase"/>
    <property type="match status" value="1"/>
</dbReference>
<evidence type="ECO:0000256" key="4">
    <source>
        <dbReference type="ARBA" id="ARBA00022840"/>
    </source>
</evidence>
<comment type="catalytic activity">
    <reaction evidence="7">
        <text>RNA(n) + ATP = RNA(n)-3'-adenine ribonucleotide + diphosphate</text>
        <dbReference type="Rhea" id="RHEA:11332"/>
        <dbReference type="Rhea" id="RHEA-COMP:14527"/>
        <dbReference type="Rhea" id="RHEA-COMP:17347"/>
        <dbReference type="ChEBI" id="CHEBI:30616"/>
        <dbReference type="ChEBI" id="CHEBI:33019"/>
        <dbReference type="ChEBI" id="CHEBI:140395"/>
        <dbReference type="ChEBI" id="CHEBI:173115"/>
        <dbReference type="EC" id="2.7.7.19"/>
    </reaction>
</comment>
<dbReference type="GO" id="GO:1990817">
    <property type="term" value="F:poly(A) RNA polymerase activity"/>
    <property type="evidence" value="ECO:0007669"/>
    <property type="project" value="UniProtKB-UniRule"/>
</dbReference>
<feature type="compositionally biased region" description="Low complexity" evidence="9">
    <location>
        <begin position="113"/>
        <end position="123"/>
    </location>
</feature>
<evidence type="ECO:0000256" key="2">
    <source>
        <dbReference type="ARBA" id="ARBA00022679"/>
    </source>
</evidence>
<dbReference type="InterPro" id="IPR010206">
    <property type="entry name" value="PolA_pol_I"/>
</dbReference>
<dbReference type="NCBIfam" id="TIGR01942">
    <property type="entry name" value="pcnB"/>
    <property type="match status" value="1"/>
</dbReference>
<evidence type="ECO:0000259" key="12">
    <source>
        <dbReference type="Pfam" id="PF12627"/>
    </source>
</evidence>
<evidence type="ECO:0000256" key="8">
    <source>
        <dbReference type="RuleBase" id="RU003953"/>
    </source>
</evidence>
<dbReference type="GO" id="GO:0003723">
    <property type="term" value="F:RNA binding"/>
    <property type="evidence" value="ECO:0007669"/>
    <property type="project" value="UniProtKB-UniRule"/>
</dbReference>
<keyword evidence="13" id="KW-0548">Nucleotidyltransferase</keyword>
<keyword evidence="4 7" id="KW-0067">ATP-binding</keyword>
<dbReference type="InterPro" id="IPR025866">
    <property type="entry name" value="PolyA_pol_arg_C_dom"/>
</dbReference>
<proteinExistence type="inferred from homology"/>
<evidence type="ECO:0000313" key="13">
    <source>
        <dbReference type="EMBL" id="NOK09357.1"/>
    </source>
</evidence>
<comment type="function">
    <text evidence="7">Adds poly(A) tail to the 3' end of many RNAs, which usually targets these RNAs for decay. Plays a significant role in the global control of gene expression, through influencing the rate of transcript degradation, and in the general RNA quality control.</text>
</comment>
<feature type="region of interest" description="Disordered" evidence="9">
    <location>
        <begin position="225"/>
        <end position="246"/>
    </location>
</feature>
<dbReference type="InterPro" id="IPR002646">
    <property type="entry name" value="PolA_pol_head_dom"/>
</dbReference>
<dbReference type="Gene3D" id="3.30.460.10">
    <property type="entry name" value="Beta Polymerase, domain 2"/>
    <property type="match status" value="1"/>
</dbReference>
<evidence type="ECO:0000259" key="10">
    <source>
        <dbReference type="Pfam" id="PF01743"/>
    </source>
</evidence>
<dbReference type="GO" id="GO:0043633">
    <property type="term" value="P:polyadenylation-dependent RNA catabolic process"/>
    <property type="evidence" value="ECO:0007669"/>
    <property type="project" value="InterPro"/>
</dbReference>
<dbReference type="Pfam" id="PF12626">
    <property type="entry name" value="PolyA_pol_arg_C"/>
    <property type="match status" value="1"/>
</dbReference>
<dbReference type="InterPro" id="IPR052191">
    <property type="entry name" value="tRNA_ntf/polyA_polymerase_I"/>
</dbReference>
<feature type="domain" description="tRNA nucleotidyltransferase/poly(A) polymerase RNA and SrmB- binding" evidence="12">
    <location>
        <begin position="328"/>
        <end position="389"/>
    </location>
</feature>
<evidence type="ECO:0000256" key="7">
    <source>
        <dbReference type="HAMAP-Rule" id="MF_00957"/>
    </source>
</evidence>
<feature type="region of interest" description="Disordered" evidence="9">
    <location>
        <begin position="1"/>
        <end position="138"/>
    </location>
</feature>
<evidence type="ECO:0000256" key="5">
    <source>
        <dbReference type="ARBA" id="ARBA00022884"/>
    </source>
</evidence>
<evidence type="ECO:0000256" key="3">
    <source>
        <dbReference type="ARBA" id="ARBA00022741"/>
    </source>
</evidence>
<evidence type="ECO:0000256" key="6">
    <source>
        <dbReference type="ARBA" id="ARBA00023163"/>
    </source>
</evidence>
<gene>
    <name evidence="7 13" type="primary">pcnB</name>
    <name evidence="13" type="ORF">HNS30_09970</name>
</gene>
<evidence type="ECO:0000313" key="14">
    <source>
        <dbReference type="Proteomes" id="UP000528460"/>
    </source>
</evidence>
<dbReference type="AlphaFoldDB" id="A0A7Y4NCK1"/>
<dbReference type="GO" id="GO:0006397">
    <property type="term" value="P:mRNA processing"/>
    <property type="evidence" value="ECO:0007669"/>
    <property type="project" value="UniProtKB-KW"/>
</dbReference>
<reference evidence="13 14" key="1">
    <citation type="submission" date="2020-05" db="EMBL/GenBank/DDBJ databases">
        <authorList>
            <person name="Whitworth D."/>
        </authorList>
    </citation>
    <scope>NUCLEOTIDE SEQUENCE [LARGE SCALE GENOMIC DNA]</scope>
    <source>
        <strain evidence="13 14">CA046A</strain>
    </source>
</reference>
<comment type="similarity">
    <text evidence="7 8">Belongs to the tRNA nucleotidyltransferase/poly(A) polymerase family.</text>
</comment>
<keyword evidence="5 7" id="KW-0694">RNA-binding</keyword>
<dbReference type="Pfam" id="PF12627">
    <property type="entry name" value="PolyA_pol_RNAbd"/>
    <property type="match status" value="1"/>
</dbReference>
<feature type="compositionally biased region" description="Basic and acidic residues" evidence="9">
    <location>
        <begin position="25"/>
        <end position="35"/>
    </location>
</feature>
<feature type="region of interest" description="Disordered" evidence="9">
    <location>
        <begin position="526"/>
        <end position="578"/>
    </location>
</feature>
<evidence type="ECO:0000256" key="1">
    <source>
        <dbReference type="ARBA" id="ARBA00022664"/>
    </source>
</evidence>
<dbReference type="PANTHER" id="PTHR43051">
    <property type="entry name" value="POLYNUCLEOTIDE ADENYLYLTRANSFERASE FAMILY PROTEIN"/>
    <property type="match status" value="1"/>
</dbReference>
<dbReference type="InterPro" id="IPR043519">
    <property type="entry name" value="NT_sf"/>
</dbReference>
<feature type="active site" evidence="7">
    <location>
        <position position="177"/>
    </location>
</feature>
<evidence type="ECO:0000256" key="9">
    <source>
        <dbReference type="SAM" id="MobiDB-lite"/>
    </source>
</evidence>
<comment type="caution">
    <text evidence="13">The sequence shown here is derived from an EMBL/GenBank/DDBJ whole genome shotgun (WGS) entry which is preliminary data.</text>
</comment>